<evidence type="ECO:0000313" key="3">
    <source>
        <dbReference type="Proteomes" id="UP001621512"/>
    </source>
</evidence>
<dbReference type="RefSeq" id="WP_405505946.1">
    <property type="nucleotide sequence ID" value="NZ_CP108341.1"/>
</dbReference>
<accession>A0ABZ1MJT2</accession>
<evidence type="ECO:0000313" key="2">
    <source>
        <dbReference type="EMBL" id="WTW27820.1"/>
    </source>
</evidence>
<protein>
    <submittedName>
        <fullName evidence="2">Uncharacterized protein</fullName>
    </submittedName>
</protein>
<dbReference type="EMBL" id="CP108341">
    <property type="protein sequence ID" value="WTW27820.1"/>
    <property type="molecule type" value="Genomic_DNA"/>
</dbReference>
<reference evidence="2 3" key="1">
    <citation type="submission" date="2022-10" db="EMBL/GenBank/DDBJ databases">
        <title>The complete genomes of actinobacterial strains from the NBC collection.</title>
        <authorList>
            <person name="Joergensen T.S."/>
            <person name="Alvarez Arevalo M."/>
            <person name="Sterndorff E.B."/>
            <person name="Faurdal D."/>
            <person name="Vuksanovic O."/>
            <person name="Mourched A.-S."/>
            <person name="Charusanti P."/>
            <person name="Shaw S."/>
            <person name="Blin K."/>
            <person name="Weber T."/>
        </authorList>
    </citation>
    <scope>NUCLEOTIDE SEQUENCE [LARGE SCALE GENOMIC DNA]</scope>
    <source>
        <strain evidence="2 3">NBC_00017</strain>
    </source>
</reference>
<dbReference type="InterPro" id="IPR027417">
    <property type="entry name" value="P-loop_NTPase"/>
</dbReference>
<name>A0ABZ1MJT2_STREF</name>
<dbReference type="Gene3D" id="3.40.50.300">
    <property type="entry name" value="P-loop containing nucleotide triphosphate hydrolases"/>
    <property type="match status" value="1"/>
</dbReference>
<organism evidence="2 3">
    <name type="scientific">Streptomyces purpurascens</name>
    <dbReference type="NCBI Taxonomy" id="1924"/>
    <lineage>
        <taxon>Bacteria</taxon>
        <taxon>Bacillati</taxon>
        <taxon>Actinomycetota</taxon>
        <taxon>Actinomycetes</taxon>
        <taxon>Kitasatosporales</taxon>
        <taxon>Streptomycetaceae</taxon>
        <taxon>Streptomyces</taxon>
    </lineage>
</organism>
<proteinExistence type="predicted"/>
<keyword evidence="3" id="KW-1185">Reference proteome</keyword>
<evidence type="ECO:0000256" key="1">
    <source>
        <dbReference type="SAM" id="MobiDB-lite"/>
    </source>
</evidence>
<sequence length="821" mass="91972">MKWRARGGENDGPSLSVSSSSIAGHNIQVGSADDVNITVYDRSDGRSRLTDISREEASEMIARELDARRRILRSVPGLTDEQVSSTYDIEPELPERLQNAEAGTFIILSGGLGSGKSDMAARWLMNRVHEFSACATSAWPLWINARDVRSSLEEEIVSRIDVEVLRELGVSIVVDGIDERATNNASLIEECGLFVAKWNNSQILATSRPDIPARFTNIVEAPEWDDESAAELIRKVSGAHSIHLSTWPSQMQELVRRPLFALLAGSAYQTDERVPRTTVALLDHCVTQALIRQKEDWEECAPVLRRLAVSSVNEQRPIKLVELGGAELRSSLLRSRFVNITNSGVRFSLPVFEQWFAAQSLLLDEIPVRETMENLGTFARWRYVLALAVSSGTERQSSAILRTLTEWNVGAASWLVKTSVASSLGTSRETEPELPSWKEVGKSIHTISNTWSSALGQAAPLAFPVDASESIERHWTLGIAVEEDGCTINYTWERRGRIDAEVAHITRFPPASTSIFPYSFSRISGNQNWVWHWTQHRAKERLAKSIAHMLHLRCPAGSVVEKEHVWFVVCSLMGSSRFDTLEFRVDSILAKIAQLKAQVRDIDGPVDNYAFKLGGREVTKLDLALTLEYIENHDSDRISPVWPGADILEPQGGWVWDFYSPARLTQLVTAVYEGALEAYLEITKSFFSRFGFSLSRAAAMPATLTGKLALSAPEKRIHPVLSYRLVPKVDVDHSRNSVEIVLAGEGEETWQSFDSYRRQLDRHYRDNPDRSAFPDYSWTSTALSVWGPRPATKIALQWLWQDLSALGWLPQLRPHDVLSRS</sequence>
<feature type="region of interest" description="Disordered" evidence="1">
    <location>
        <begin position="1"/>
        <end position="20"/>
    </location>
</feature>
<gene>
    <name evidence="2" type="ORF">OHU35_17950</name>
</gene>
<dbReference type="Proteomes" id="UP001621512">
    <property type="component" value="Chromosome"/>
</dbReference>